<feature type="compositionally biased region" description="Low complexity" evidence="1">
    <location>
        <begin position="94"/>
        <end position="114"/>
    </location>
</feature>
<gene>
    <name evidence="2" type="ORF">niasHS_011934</name>
</gene>
<dbReference type="AlphaFoldDB" id="A0ABD2ILZ9"/>
<sequence length="269" mass="30291">MKCKVGRAQAQTGHSFIEESMIKDCPFEQYFCLMTTCFIETTDTAYALTDWQCSYDNNAEVCANETEQAWKKQFQNVRCKCDFGSFYESNGNNKPAAALPAKPTTTEQPTTQTPTEPPTETPNVPSQNTDNNKDCNIAWGCMGSNNCTLIAEKWSINRGENYECRCEFGEFGGNMTSENMTIPSWKPPPFVYSSTNLFVPTWKLLPSTSIGTMHKIENAKFGRRFQLNATCQTVDEQIKKVPMNQIDLLGNEYSDGEVDGPKFLIEFVP</sequence>
<feature type="region of interest" description="Disordered" evidence="1">
    <location>
        <begin position="92"/>
        <end position="130"/>
    </location>
</feature>
<dbReference type="Proteomes" id="UP001620645">
    <property type="component" value="Unassembled WGS sequence"/>
</dbReference>
<evidence type="ECO:0000313" key="2">
    <source>
        <dbReference type="EMBL" id="KAL3081109.1"/>
    </source>
</evidence>
<reference evidence="2 3" key="1">
    <citation type="submission" date="2024-10" db="EMBL/GenBank/DDBJ databases">
        <authorList>
            <person name="Kim D."/>
        </authorList>
    </citation>
    <scope>NUCLEOTIDE SEQUENCE [LARGE SCALE GENOMIC DNA]</scope>
    <source>
        <strain evidence="2">Taebaek</strain>
    </source>
</reference>
<evidence type="ECO:0000313" key="3">
    <source>
        <dbReference type="Proteomes" id="UP001620645"/>
    </source>
</evidence>
<keyword evidence="3" id="KW-1185">Reference proteome</keyword>
<accession>A0ABD2ILZ9</accession>
<proteinExistence type="predicted"/>
<name>A0ABD2ILZ9_HETSC</name>
<evidence type="ECO:0000256" key="1">
    <source>
        <dbReference type="SAM" id="MobiDB-lite"/>
    </source>
</evidence>
<comment type="caution">
    <text evidence="2">The sequence shown here is derived from an EMBL/GenBank/DDBJ whole genome shotgun (WGS) entry which is preliminary data.</text>
</comment>
<protein>
    <submittedName>
        <fullName evidence="2">Uncharacterized protein</fullName>
    </submittedName>
</protein>
<dbReference type="EMBL" id="JBICCN010000279">
    <property type="protein sequence ID" value="KAL3081109.1"/>
    <property type="molecule type" value="Genomic_DNA"/>
</dbReference>
<organism evidence="2 3">
    <name type="scientific">Heterodera schachtii</name>
    <name type="common">Sugarbeet cyst nematode worm</name>
    <name type="synonym">Tylenchus schachtii</name>
    <dbReference type="NCBI Taxonomy" id="97005"/>
    <lineage>
        <taxon>Eukaryota</taxon>
        <taxon>Metazoa</taxon>
        <taxon>Ecdysozoa</taxon>
        <taxon>Nematoda</taxon>
        <taxon>Chromadorea</taxon>
        <taxon>Rhabditida</taxon>
        <taxon>Tylenchina</taxon>
        <taxon>Tylenchomorpha</taxon>
        <taxon>Tylenchoidea</taxon>
        <taxon>Heteroderidae</taxon>
        <taxon>Heteroderinae</taxon>
        <taxon>Heterodera</taxon>
    </lineage>
</organism>